<dbReference type="EMBL" id="BSTI01000009">
    <property type="protein sequence ID" value="GLY67845.1"/>
    <property type="molecule type" value="Genomic_DNA"/>
</dbReference>
<evidence type="ECO:0000313" key="1">
    <source>
        <dbReference type="EMBL" id="GLY67845.1"/>
    </source>
</evidence>
<name>A0A9W6R3T0_9PSEU</name>
<dbReference type="AlphaFoldDB" id="A0A9W6R3T0"/>
<comment type="caution">
    <text evidence="1">The sequence shown here is derived from an EMBL/GenBank/DDBJ whole genome shotgun (WGS) entry which is preliminary data.</text>
</comment>
<protein>
    <submittedName>
        <fullName evidence="1">Uncharacterized protein</fullName>
    </submittedName>
</protein>
<accession>A0A9W6R3T0</accession>
<sequence>MDGGFVACGDGGVFPLQAAVFLFQTTVFLFQEAVSPVQDASSLHWQGNPAFGISVVPSRNSGAWTGDTPGRTGNSGA</sequence>
<organism evidence="1 2">
    <name type="scientific">Amycolatopsis taiwanensis</name>
    <dbReference type="NCBI Taxonomy" id="342230"/>
    <lineage>
        <taxon>Bacteria</taxon>
        <taxon>Bacillati</taxon>
        <taxon>Actinomycetota</taxon>
        <taxon>Actinomycetes</taxon>
        <taxon>Pseudonocardiales</taxon>
        <taxon>Pseudonocardiaceae</taxon>
        <taxon>Amycolatopsis</taxon>
    </lineage>
</organism>
<dbReference type="Proteomes" id="UP001165136">
    <property type="component" value="Unassembled WGS sequence"/>
</dbReference>
<gene>
    <name evidence="1" type="ORF">Atai01_44640</name>
</gene>
<reference evidence="1" key="1">
    <citation type="submission" date="2023-03" db="EMBL/GenBank/DDBJ databases">
        <title>Amycolatopsis taiwanensis NBRC 103393.</title>
        <authorList>
            <person name="Ichikawa N."/>
            <person name="Sato H."/>
            <person name="Tonouchi N."/>
        </authorList>
    </citation>
    <scope>NUCLEOTIDE SEQUENCE</scope>
    <source>
        <strain evidence="1">NBRC 103393</strain>
    </source>
</reference>
<proteinExistence type="predicted"/>
<evidence type="ECO:0000313" key="2">
    <source>
        <dbReference type="Proteomes" id="UP001165136"/>
    </source>
</evidence>
<keyword evidence="2" id="KW-1185">Reference proteome</keyword>